<comment type="caution">
    <text evidence="6">The sequence shown here is derived from an EMBL/GenBank/DDBJ whole genome shotgun (WGS) entry which is preliminary data.</text>
</comment>
<sequence>MTGLRERKKLATRRAIGIAAMRLAIERGLENVLVEDIAAAAGVSPRTYNNYFANKYEAICSLATDRATRTGRALRERPAGEPLWDSIRLSVLAEYEAGDPDPEWVAGVRLVTSAPDLQGEYLKARNATERELAAAIAARAGDGLMPVVVAAAVNAAAELAVSRWLADGGPAPIHSYVQNALNELESIIGRPQ</sequence>
<evidence type="ECO:0000256" key="1">
    <source>
        <dbReference type="ARBA" id="ARBA00023015"/>
    </source>
</evidence>
<dbReference type="EMBL" id="JAGINT010000002">
    <property type="protein sequence ID" value="MBP2353495.1"/>
    <property type="molecule type" value="Genomic_DNA"/>
</dbReference>
<proteinExistence type="predicted"/>
<dbReference type="Pfam" id="PF17754">
    <property type="entry name" value="TetR_C_14"/>
    <property type="match status" value="1"/>
</dbReference>
<feature type="DNA-binding region" description="H-T-H motif" evidence="4">
    <location>
        <begin position="33"/>
        <end position="52"/>
    </location>
</feature>
<evidence type="ECO:0000259" key="5">
    <source>
        <dbReference type="PROSITE" id="PS50977"/>
    </source>
</evidence>
<dbReference type="PANTHER" id="PTHR30055:SF238">
    <property type="entry name" value="MYCOFACTOCIN BIOSYNTHESIS TRANSCRIPTIONAL REGULATOR MFTR-RELATED"/>
    <property type="match status" value="1"/>
</dbReference>
<name>A0ABS4UPD2_9ACTN</name>
<dbReference type="PROSITE" id="PS50977">
    <property type="entry name" value="HTH_TETR_2"/>
    <property type="match status" value="1"/>
</dbReference>
<dbReference type="Gene3D" id="1.10.357.10">
    <property type="entry name" value="Tetracycline Repressor, domain 2"/>
    <property type="match status" value="1"/>
</dbReference>
<dbReference type="InterPro" id="IPR009057">
    <property type="entry name" value="Homeodomain-like_sf"/>
</dbReference>
<dbReference type="InterPro" id="IPR050109">
    <property type="entry name" value="HTH-type_TetR-like_transc_reg"/>
</dbReference>
<dbReference type="Proteomes" id="UP000755585">
    <property type="component" value="Unassembled WGS sequence"/>
</dbReference>
<dbReference type="InterPro" id="IPR001647">
    <property type="entry name" value="HTH_TetR"/>
</dbReference>
<protein>
    <submittedName>
        <fullName evidence="6">AcrR family transcriptional regulator</fullName>
    </submittedName>
</protein>
<keyword evidence="1" id="KW-0805">Transcription regulation</keyword>
<organism evidence="6 7">
    <name type="scientific">Kribbella aluminosa</name>
    <dbReference type="NCBI Taxonomy" id="416017"/>
    <lineage>
        <taxon>Bacteria</taxon>
        <taxon>Bacillati</taxon>
        <taxon>Actinomycetota</taxon>
        <taxon>Actinomycetes</taxon>
        <taxon>Propionibacteriales</taxon>
        <taxon>Kribbellaceae</taxon>
        <taxon>Kribbella</taxon>
    </lineage>
</organism>
<keyword evidence="2 4" id="KW-0238">DNA-binding</keyword>
<dbReference type="SUPFAM" id="SSF46689">
    <property type="entry name" value="Homeodomain-like"/>
    <property type="match status" value="1"/>
</dbReference>
<evidence type="ECO:0000256" key="4">
    <source>
        <dbReference type="PROSITE-ProRule" id="PRU00335"/>
    </source>
</evidence>
<evidence type="ECO:0000313" key="6">
    <source>
        <dbReference type="EMBL" id="MBP2353495.1"/>
    </source>
</evidence>
<gene>
    <name evidence="6" type="ORF">JOF29_004605</name>
</gene>
<keyword evidence="7" id="KW-1185">Reference proteome</keyword>
<evidence type="ECO:0000313" key="7">
    <source>
        <dbReference type="Proteomes" id="UP000755585"/>
    </source>
</evidence>
<evidence type="ECO:0000256" key="3">
    <source>
        <dbReference type="ARBA" id="ARBA00023163"/>
    </source>
</evidence>
<accession>A0ABS4UPD2</accession>
<reference evidence="6 7" key="1">
    <citation type="submission" date="2021-03" db="EMBL/GenBank/DDBJ databases">
        <title>Sequencing the genomes of 1000 actinobacteria strains.</title>
        <authorList>
            <person name="Klenk H.-P."/>
        </authorList>
    </citation>
    <scope>NUCLEOTIDE SEQUENCE [LARGE SCALE GENOMIC DNA]</scope>
    <source>
        <strain evidence="6 7">DSM 18824</strain>
    </source>
</reference>
<dbReference type="PANTHER" id="PTHR30055">
    <property type="entry name" value="HTH-TYPE TRANSCRIPTIONAL REGULATOR RUTR"/>
    <property type="match status" value="1"/>
</dbReference>
<dbReference type="InterPro" id="IPR041347">
    <property type="entry name" value="MftR_C"/>
</dbReference>
<dbReference type="Pfam" id="PF00440">
    <property type="entry name" value="TetR_N"/>
    <property type="match status" value="1"/>
</dbReference>
<evidence type="ECO:0000256" key="2">
    <source>
        <dbReference type="ARBA" id="ARBA00023125"/>
    </source>
</evidence>
<keyword evidence="3" id="KW-0804">Transcription</keyword>
<feature type="domain" description="HTH tetR-type" evidence="5">
    <location>
        <begin position="10"/>
        <end position="70"/>
    </location>
</feature>
<dbReference type="RefSeq" id="WP_209696446.1">
    <property type="nucleotide sequence ID" value="NZ_JAGINT010000002.1"/>
</dbReference>